<dbReference type="RefSeq" id="WP_150442390.1">
    <property type="nucleotide sequence ID" value="NZ_VYKL01000044.1"/>
</dbReference>
<gene>
    <name evidence="2" type="ORF">F4V44_23235</name>
</gene>
<dbReference type="Pfam" id="PF12642">
    <property type="entry name" value="TpcC"/>
    <property type="match status" value="1"/>
</dbReference>
<dbReference type="InterPro" id="IPR035628">
    <property type="entry name" value="TcpC_C"/>
</dbReference>
<dbReference type="EMBL" id="VYKL01000044">
    <property type="protein sequence ID" value="KAA9014913.1"/>
    <property type="molecule type" value="Genomic_DNA"/>
</dbReference>
<evidence type="ECO:0000256" key="1">
    <source>
        <dbReference type="SAM" id="Phobius"/>
    </source>
</evidence>
<feature type="transmembrane region" description="Helical" evidence="1">
    <location>
        <begin position="43"/>
        <end position="65"/>
    </location>
</feature>
<dbReference type="Gene3D" id="3.10.450.540">
    <property type="match status" value="2"/>
</dbReference>
<proteinExistence type="predicted"/>
<accession>A0A5J5H5B9</accession>
<reference evidence="2 3" key="1">
    <citation type="submission" date="2019-09" db="EMBL/GenBank/DDBJ databases">
        <title>Whole genome sequences of isolates from the Mars Exploration Rovers.</title>
        <authorList>
            <person name="Seuylemezian A."/>
            <person name="Vaishampayan P."/>
        </authorList>
    </citation>
    <scope>NUCLEOTIDE SEQUENCE [LARGE SCALE GENOMIC DNA]</scope>
    <source>
        <strain evidence="2 3">MER_TA_151</strain>
    </source>
</reference>
<protein>
    <submittedName>
        <fullName evidence="2">Conjugal transfer protein</fullName>
    </submittedName>
</protein>
<evidence type="ECO:0000313" key="2">
    <source>
        <dbReference type="EMBL" id="KAA9014913.1"/>
    </source>
</evidence>
<evidence type="ECO:0000313" key="3">
    <source>
        <dbReference type="Proteomes" id="UP000326671"/>
    </source>
</evidence>
<name>A0A5J5H5B9_9BACI</name>
<organism evidence="2 3">
    <name type="scientific">Niallia endozanthoxylica</name>
    <dbReference type="NCBI Taxonomy" id="2036016"/>
    <lineage>
        <taxon>Bacteria</taxon>
        <taxon>Bacillati</taxon>
        <taxon>Bacillota</taxon>
        <taxon>Bacilli</taxon>
        <taxon>Bacillales</taxon>
        <taxon>Bacillaceae</taxon>
        <taxon>Niallia</taxon>
    </lineage>
</organism>
<dbReference type="InterPro" id="IPR024735">
    <property type="entry name" value="TcpC"/>
</dbReference>
<dbReference type="Proteomes" id="UP000326671">
    <property type="component" value="Unassembled WGS sequence"/>
</dbReference>
<dbReference type="CDD" id="cd16428">
    <property type="entry name" value="TcpC_C"/>
    <property type="match status" value="1"/>
</dbReference>
<dbReference type="OrthoDB" id="4084447at2"/>
<dbReference type="AlphaFoldDB" id="A0A5J5H5B9"/>
<comment type="caution">
    <text evidence="2">The sequence shown here is derived from an EMBL/GenBank/DDBJ whole genome shotgun (WGS) entry which is preliminary data.</text>
</comment>
<sequence length="335" mass="38313">MFSKKKRFSTEQYDEHQKIEQLSKKKKVKNRSIRPRGFIARKVGVISFWTLFGFMLLVVFVNVFGSSDEVNADQKIEIKTNKAMSQEAVQFAKDFSQDYFTWVNSTEGIKQRQEALAKYLGSNLNEHAGLGIDNLSWNSQFVDAVVKGTEDKGNNISTITLKVNFKLYQFEEDGVTVKDEKAGVKYFVVPVAYDGQSFGIYELPKFTYVQEGTILDKVTYPKLKRAEEKDTTEVRGFLTTFFRSYAEDPQDQLNYLLAKDDVIQGLNKTMAFDKVKSAEIFKANENKEFVVYTEVTFIDPDSGIPFDTNYQLTVVQKNGKYVMSGIDEHKGQSVK</sequence>
<keyword evidence="1" id="KW-1133">Transmembrane helix</keyword>
<keyword evidence="3" id="KW-1185">Reference proteome</keyword>
<dbReference type="CDD" id="cd16386">
    <property type="entry name" value="TcpC_N"/>
    <property type="match status" value="1"/>
</dbReference>
<keyword evidence="1" id="KW-0472">Membrane</keyword>
<keyword evidence="1" id="KW-0812">Transmembrane</keyword>